<dbReference type="Proteomes" id="UP000003835">
    <property type="component" value="Unassembled WGS sequence"/>
</dbReference>
<dbReference type="OrthoDB" id="9796171at2"/>
<keyword evidence="2" id="KW-0012">Acyltransferase</keyword>
<gene>
    <name evidence="4" type="ORF">MC7420_7368</name>
</gene>
<dbReference type="SUPFAM" id="SSF55729">
    <property type="entry name" value="Acyl-CoA N-acyltransferases (Nat)"/>
    <property type="match status" value="1"/>
</dbReference>
<dbReference type="InterPro" id="IPR050832">
    <property type="entry name" value="Bact_Acetyltransf"/>
</dbReference>
<accession>B4VHK7</accession>
<name>B4VHK7_9CYAN</name>
<dbReference type="HOGENOM" id="CLU_056607_6_1_3"/>
<keyword evidence="5" id="KW-1185">Reference proteome</keyword>
<evidence type="ECO:0000313" key="4">
    <source>
        <dbReference type="EMBL" id="EDX78715.1"/>
    </source>
</evidence>
<evidence type="ECO:0000259" key="3">
    <source>
        <dbReference type="PROSITE" id="PS51186"/>
    </source>
</evidence>
<dbReference type="GO" id="GO:0016747">
    <property type="term" value="F:acyltransferase activity, transferring groups other than amino-acyl groups"/>
    <property type="evidence" value="ECO:0007669"/>
    <property type="project" value="InterPro"/>
</dbReference>
<dbReference type="Pfam" id="PF13673">
    <property type="entry name" value="Acetyltransf_10"/>
    <property type="match status" value="1"/>
</dbReference>
<dbReference type="eggNOG" id="COG2153">
    <property type="taxonomic scope" value="Bacteria"/>
</dbReference>
<dbReference type="CDD" id="cd04301">
    <property type="entry name" value="NAT_SF"/>
    <property type="match status" value="1"/>
</dbReference>
<dbReference type="PANTHER" id="PTHR43877">
    <property type="entry name" value="AMINOALKYLPHOSPHONATE N-ACETYLTRANSFERASE-RELATED-RELATED"/>
    <property type="match status" value="1"/>
</dbReference>
<dbReference type="EMBL" id="DS989841">
    <property type="protein sequence ID" value="EDX78715.1"/>
    <property type="molecule type" value="Genomic_DNA"/>
</dbReference>
<organism evidence="4 5">
    <name type="scientific">Coleofasciculus chthonoplastes PCC 7420</name>
    <dbReference type="NCBI Taxonomy" id="118168"/>
    <lineage>
        <taxon>Bacteria</taxon>
        <taxon>Bacillati</taxon>
        <taxon>Cyanobacteriota</taxon>
        <taxon>Cyanophyceae</taxon>
        <taxon>Coleofasciculales</taxon>
        <taxon>Coleofasciculaceae</taxon>
        <taxon>Coleofasciculus</taxon>
    </lineage>
</organism>
<dbReference type="InterPro" id="IPR016181">
    <property type="entry name" value="Acyl_CoA_acyltransferase"/>
</dbReference>
<proteinExistence type="predicted"/>
<protein>
    <submittedName>
        <fullName evidence="4">Acetyltransferase, GNAT family</fullName>
    </submittedName>
</protein>
<feature type="domain" description="N-acetyltransferase" evidence="3">
    <location>
        <begin position="4"/>
        <end position="145"/>
    </location>
</feature>
<reference evidence="4 5" key="1">
    <citation type="submission" date="2008-07" db="EMBL/GenBank/DDBJ databases">
        <authorList>
            <person name="Tandeau de Marsac N."/>
            <person name="Ferriera S."/>
            <person name="Johnson J."/>
            <person name="Kravitz S."/>
            <person name="Beeson K."/>
            <person name="Sutton G."/>
            <person name="Rogers Y.-H."/>
            <person name="Friedman R."/>
            <person name="Frazier M."/>
            <person name="Venter J.C."/>
        </authorList>
    </citation>
    <scope>NUCLEOTIDE SEQUENCE [LARGE SCALE GENOMIC DNA]</scope>
    <source>
        <strain evidence="4 5">PCC 7420</strain>
    </source>
</reference>
<sequence>MSHITFKIVNYKEYSAAIQGVRRSVFHIEQGVDPSLDLDGKDETADHILAYVENQAVGTVRVRYLDHQTAKIERLAVLSDFRGRGIGKLLMEKSLEIAAKKQINTVLIHAQYYVKSLYLKLGFLPEGDRFEEAGISHVKMIKSIIS</sequence>
<dbReference type="RefSeq" id="WP_006098192.1">
    <property type="nucleotide sequence ID" value="NZ_DS989841.1"/>
</dbReference>
<evidence type="ECO:0000256" key="2">
    <source>
        <dbReference type="ARBA" id="ARBA00023315"/>
    </source>
</evidence>
<dbReference type="InterPro" id="IPR000182">
    <property type="entry name" value="GNAT_dom"/>
</dbReference>
<dbReference type="PANTHER" id="PTHR43877:SF1">
    <property type="entry name" value="ACETYLTRANSFERASE"/>
    <property type="match status" value="1"/>
</dbReference>
<evidence type="ECO:0000313" key="5">
    <source>
        <dbReference type="Proteomes" id="UP000003835"/>
    </source>
</evidence>
<dbReference type="STRING" id="118168.MC7420_7368"/>
<dbReference type="AlphaFoldDB" id="B4VHK7"/>
<dbReference type="PROSITE" id="PS51186">
    <property type="entry name" value="GNAT"/>
    <property type="match status" value="1"/>
</dbReference>
<evidence type="ECO:0000256" key="1">
    <source>
        <dbReference type="ARBA" id="ARBA00022679"/>
    </source>
</evidence>
<dbReference type="Gene3D" id="3.40.630.30">
    <property type="match status" value="1"/>
</dbReference>
<keyword evidence="1 4" id="KW-0808">Transferase</keyword>